<sequence length="227" mass="24893">MKNPTKHRLEDVELSKDEAKARHGNQPLEAMKLPLTKSACGCPPPQIREAGEDAKAETTIPRLISFNCKIPQQYSTATANIISSIEFIAAYRIALQTARRTSLQLAFPHALFAVSHVYLGVPRPSNSSHARARHFLKSQGPTRPQPEPGFHMLASDSGVTDLETPDGRIHNEGIKPSTGRGLVDSDTFYILSLFLDLVFHSAATCFVTRASDRDGQLSAICTAWQES</sequence>
<dbReference type="AlphaFoldDB" id="A0A5C6TBZ0"/>
<name>A0A5C6TBZ0_FUSOC</name>
<evidence type="ECO:0000313" key="3">
    <source>
        <dbReference type="Proteomes" id="UP000321331"/>
    </source>
</evidence>
<proteinExistence type="predicted"/>
<feature type="region of interest" description="Disordered" evidence="1">
    <location>
        <begin position="1"/>
        <end position="22"/>
    </location>
</feature>
<comment type="caution">
    <text evidence="2">The sequence shown here is derived from an EMBL/GenBank/DDBJ whole genome shotgun (WGS) entry which is preliminary data.</text>
</comment>
<dbReference type="Proteomes" id="UP000321331">
    <property type="component" value="Unassembled WGS sequence"/>
</dbReference>
<gene>
    <name evidence="2" type="ORF">FocTR4_00003267</name>
</gene>
<accession>A0A5C6TBZ0</accession>
<evidence type="ECO:0000313" key="2">
    <source>
        <dbReference type="EMBL" id="TXC08580.1"/>
    </source>
</evidence>
<organism evidence="2 3">
    <name type="scientific">Fusarium oxysporum f. sp. cubense</name>
    <dbReference type="NCBI Taxonomy" id="61366"/>
    <lineage>
        <taxon>Eukaryota</taxon>
        <taxon>Fungi</taxon>
        <taxon>Dikarya</taxon>
        <taxon>Ascomycota</taxon>
        <taxon>Pezizomycotina</taxon>
        <taxon>Sordariomycetes</taxon>
        <taxon>Hypocreomycetidae</taxon>
        <taxon>Hypocreales</taxon>
        <taxon>Nectriaceae</taxon>
        <taxon>Fusarium</taxon>
        <taxon>Fusarium oxysporum species complex</taxon>
    </lineage>
</organism>
<reference evidence="2 3" key="1">
    <citation type="submission" date="2019-07" db="EMBL/GenBank/DDBJ databases">
        <title>The First High-Quality Draft Genome Sequence of the Causal Agent of the Current Panama Disease Epidemic.</title>
        <authorList>
            <person name="Warmington R.J."/>
            <person name="Kay W."/>
            <person name="Jeffries A."/>
            <person name="Bebber D."/>
            <person name="Moore K."/>
            <person name="Studholme D.J."/>
        </authorList>
    </citation>
    <scope>NUCLEOTIDE SEQUENCE [LARGE SCALE GENOMIC DNA]</scope>
    <source>
        <strain evidence="2 3">TR4</strain>
    </source>
</reference>
<feature type="compositionally biased region" description="Basic and acidic residues" evidence="1">
    <location>
        <begin position="7"/>
        <end position="21"/>
    </location>
</feature>
<evidence type="ECO:0000256" key="1">
    <source>
        <dbReference type="SAM" id="MobiDB-lite"/>
    </source>
</evidence>
<dbReference type="EMBL" id="VMNF01000005">
    <property type="protein sequence ID" value="TXC08580.1"/>
    <property type="molecule type" value="Genomic_DNA"/>
</dbReference>
<protein>
    <submittedName>
        <fullName evidence="2">Uncharacterized protein</fullName>
    </submittedName>
</protein>